<evidence type="ECO:0000313" key="1">
    <source>
        <dbReference type="EMBL" id="AGL61872.1"/>
    </source>
</evidence>
<proteinExistence type="predicted"/>
<dbReference type="AlphaFoldDB" id="R4PVU8"/>
<dbReference type="RefSeq" id="WP_015641322.1">
    <property type="nucleotide sequence ID" value="NC_021219.1"/>
</dbReference>
<dbReference type="HOGENOM" id="CLU_2970901_0_0_0"/>
<dbReference type="KEGG" id="saal:L336_0162"/>
<protein>
    <submittedName>
        <fullName evidence="1">Uncharacterized protein</fullName>
    </submittedName>
</protein>
<dbReference type="Proteomes" id="UP000013893">
    <property type="component" value="Chromosome"/>
</dbReference>
<sequence length="58" mass="6278">MASKETSAGCSPSVVGSDELLDELASFLYDAYQHSRDNIGAKIELDKGQIAENEEDTK</sequence>
<name>R4PVU8_9BACT</name>
<keyword evidence="2" id="KW-1185">Reference proteome</keyword>
<dbReference type="EMBL" id="CP005957">
    <property type="protein sequence ID" value="AGL61872.1"/>
    <property type="molecule type" value="Genomic_DNA"/>
</dbReference>
<gene>
    <name evidence="1" type="ORF">L336_0162</name>
</gene>
<reference evidence="1 2" key="1">
    <citation type="journal article" date="2013" name="Nat. Biotechnol.">
        <title>Genome sequences of rare, uncultured bacteria obtained by differential coverage binning of multiple metagenomes.</title>
        <authorList>
            <person name="Albertsen M."/>
            <person name="Hugenholtz P."/>
            <person name="Skarshewski A."/>
            <person name="Nielsen K.L."/>
            <person name="Tyson G.W."/>
            <person name="Nielsen P.H."/>
        </authorList>
    </citation>
    <scope>NUCLEOTIDE SEQUENCE [LARGE SCALE GENOMIC DNA]</scope>
    <source>
        <strain evidence="1">TM71</strain>
    </source>
</reference>
<organism evidence="1 2">
    <name type="scientific">Candidatus Saccharimonas aalborgensis</name>
    <dbReference type="NCBI Taxonomy" id="1332188"/>
    <lineage>
        <taxon>Bacteria</taxon>
        <taxon>Candidatus Saccharimonadota</taxon>
        <taxon>Candidatus Saccharimonadia</taxon>
        <taxon>Candidatus Saccharimonadales</taxon>
        <taxon>Candidatus Saccharimonadaceae</taxon>
        <taxon>Candidatus Saccharimonas</taxon>
    </lineage>
</organism>
<dbReference type="STRING" id="1332188.L336_0162"/>
<evidence type="ECO:0000313" key="2">
    <source>
        <dbReference type="Proteomes" id="UP000013893"/>
    </source>
</evidence>
<accession>R4PVU8</accession>